<keyword evidence="2" id="KW-1185">Reference proteome</keyword>
<reference evidence="1 2" key="1">
    <citation type="journal article" date="2021" name="Nat. Commun.">
        <title>Genetic determinants of endophytism in the Arabidopsis root mycobiome.</title>
        <authorList>
            <person name="Mesny F."/>
            <person name="Miyauchi S."/>
            <person name="Thiergart T."/>
            <person name="Pickel B."/>
            <person name="Atanasova L."/>
            <person name="Karlsson M."/>
            <person name="Huettel B."/>
            <person name="Barry K.W."/>
            <person name="Haridas S."/>
            <person name="Chen C."/>
            <person name="Bauer D."/>
            <person name="Andreopoulos W."/>
            <person name="Pangilinan J."/>
            <person name="LaButti K."/>
            <person name="Riley R."/>
            <person name="Lipzen A."/>
            <person name="Clum A."/>
            <person name="Drula E."/>
            <person name="Henrissat B."/>
            <person name="Kohler A."/>
            <person name="Grigoriev I.V."/>
            <person name="Martin F.M."/>
            <person name="Hacquard S."/>
        </authorList>
    </citation>
    <scope>NUCLEOTIDE SEQUENCE [LARGE SCALE GENOMIC DNA]</scope>
    <source>
        <strain evidence="1 2">MPI-CAGE-CH-0241</strain>
    </source>
</reference>
<dbReference type="AlphaFoldDB" id="A0A9P9ADQ1"/>
<name>A0A9P9ADQ1_9HYPO</name>
<gene>
    <name evidence="1" type="ORF">B0T10DRAFT_502559</name>
</gene>
<dbReference type="Proteomes" id="UP000777438">
    <property type="component" value="Unassembled WGS sequence"/>
</dbReference>
<accession>A0A9P9ADQ1</accession>
<protein>
    <submittedName>
        <fullName evidence="1">Uncharacterized protein</fullName>
    </submittedName>
</protein>
<dbReference type="EMBL" id="JAGPYM010000117">
    <property type="protein sequence ID" value="KAH6867184.1"/>
    <property type="molecule type" value="Genomic_DNA"/>
</dbReference>
<proteinExistence type="predicted"/>
<organism evidence="1 2">
    <name type="scientific">Thelonectria olida</name>
    <dbReference type="NCBI Taxonomy" id="1576542"/>
    <lineage>
        <taxon>Eukaryota</taxon>
        <taxon>Fungi</taxon>
        <taxon>Dikarya</taxon>
        <taxon>Ascomycota</taxon>
        <taxon>Pezizomycotina</taxon>
        <taxon>Sordariomycetes</taxon>
        <taxon>Hypocreomycetidae</taxon>
        <taxon>Hypocreales</taxon>
        <taxon>Nectriaceae</taxon>
        <taxon>Thelonectria</taxon>
    </lineage>
</organism>
<sequence>MISFLYTGEYYISPNYNPLRLSSAFTKIEASRSCLVLPEGSGTVETLLSHLRVNAIASYYDIQRLARLANSKILCILEKSQDAEIFPVLSKRRQLQLEMPPSTRISL</sequence>
<dbReference type="OrthoDB" id="1022638at2759"/>
<comment type="caution">
    <text evidence="1">The sequence shown here is derived from an EMBL/GenBank/DDBJ whole genome shotgun (WGS) entry which is preliminary data.</text>
</comment>
<evidence type="ECO:0000313" key="1">
    <source>
        <dbReference type="EMBL" id="KAH6867184.1"/>
    </source>
</evidence>
<evidence type="ECO:0000313" key="2">
    <source>
        <dbReference type="Proteomes" id="UP000777438"/>
    </source>
</evidence>